<feature type="transmembrane region" description="Helical" evidence="11">
    <location>
        <begin position="117"/>
        <end position="136"/>
    </location>
</feature>
<keyword evidence="8 9" id="KW-0472">Membrane</keyword>
<dbReference type="STRING" id="181874.A0A409WGK2"/>
<feature type="transmembrane region" description="Helical" evidence="11">
    <location>
        <begin position="200"/>
        <end position="219"/>
    </location>
</feature>
<dbReference type="PANTHER" id="PTHR45624">
    <property type="entry name" value="MITOCHONDRIAL BASIC AMINO ACIDS TRANSPORTER-RELATED"/>
    <property type="match status" value="1"/>
</dbReference>
<organism evidence="12 13">
    <name type="scientific">Panaeolus cyanescens</name>
    <dbReference type="NCBI Taxonomy" id="181874"/>
    <lineage>
        <taxon>Eukaryota</taxon>
        <taxon>Fungi</taxon>
        <taxon>Dikarya</taxon>
        <taxon>Basidiomycota</taxon>
        <taxon>Agaricomycotina</taxon>
        <taxon>Agaricomycetes</taxon>
        <taxon>Agaricomycetidae</taxon>
        <taxon>Agaricales</taxon>
        <taxon>Agaricineae</taxon>
        <taxon>Galeropsidaceae</taxon>
        <taxon>Panaeolus</taxon>
    </lineage>
</organism>
<dbReference type="GO" id="GO:0031966">
    <property type="term" value="C:mitochondrial membrane"/>
    <property type="evidence" value="ECO:0007669"/>
    <property type="project" value="UniProtKB-SubCell"/>
</dbReference>
<keyword evidence="6 11" id="KW-1133">Transmembrane helix</keyword>
<evidence type="ECO:0000256" key="2">
    <source>
        <dbReference type="ARBA" id="ARBA00006375"/>
    </source>
</evidence>
<evidence type="ECO:0000256" key="7">
    <source>
        <dbReference type="ARBA" id="ARBA00023128"/>
    </source>
</evidence>
<dbReference type="InterPro" id="IPR023395">
    <property type="entry name" value="MCP_dom_sf"/>
</dbReference>
<reference evidence="12 13" key="1">
    <citation type="journal article" date="2018" name="Evol. Lett.">
        <title>Horizontal gene cluster transfer increased hallucinogenic mushroom diversity.</title>
        <authorList>
            <person name="Reynolds H.T."/>
            <person name="Vijayakumar V."/>
            <person name="Gluck-Thaler E."/>
            <person name="Korotkin H.B."/>
            <person name="Matheny P.B."/>
            <person name="Slot J.C."/>
        </authorList>
    </citation>
    <scope>NUCLEOTIDE SEQUENCE [LARGE SCALE GENOMIC DNA]</scope>
    <source>
        <strain evidence="12 13">2629</strain>
    </source>
</reference>
<dbReference type="EMBL" id="NHTK01005488">
    <property type="protein sequence ID" value="PPQ77646.1"/>
    <property type="molecule type" value="Genomic_DNA"/>
</dbReference>
<evidence type="ECO:0000256" key="3">
    <source>
        <dbReference type="ARBA" id="ARBA00022448"/>
    </source>
</evidence>
<evidence type="ECO:0008006" key="14">
    <source>
        <dbReference type="Google" id="ProtNLM"/>
    </source>
</evidence>
<comment type="similarity">
    <text evidence="2 10">Belongs to the mitochondrial carrier (TC 2.A.29) family.</text>
</comment>
<evidence type="ECO:0000256" key="10">
    <source>
        <dbReference type="RuleBase" id="RU000488"/>
    </source>
</evidence>
<evidence type="ECO:0000256" key="6">
    <source>
        <dbReference type="ARBA" id="ARBA00022989"/>
    </source>
</evidence>
<evidence type="ECO:0000256" key="9">
    <source>
        <dbReference type="PROSITE-ProRule" id="PRU00282"/>
    </source>
</evidence>
<dbReference type="AlphaFoldDB" id="A0A409WGK2"/>
<feature type="repeat" description="Solcar" evidence="9">
    <location>
        <begin position="248"/>
        <end position="358"/>
    </location>
</feature>
<evidence type="ECO:0000313" key="12">
    <source>
        <dbReference type="EMBL" id="PPQ77646.1"/>
    </source>
</evidence>
<dbReference type="OrthoDB" id="2954405at2759"/>
<keyword evidence="4 9" id="KW-0812">Transmembrane</keyword>
<protein>
    <recommendedName>
        <fullName evidence="14">Mitochondrial carrier</fullName>
    </recommendedName>
</protein>
<evidence type="ECO:0000256" key="5">
    <source>
        <dbReference type="ARBA" id="ARBA00022737"/>
    </source>
</evidence>
<evidence type="ECO:0000256" key="4">
    <source>
        <dbReference type="ARBA" id="ARBA00022692"/>
    </source>
</evidence>
<dbReference type="SUPFAM" id="SSF103506">
    <property type="entry name" value="Mitochondrial carrier"/>
    <property type="match status" value="2"/>
</dbReference>
<proteinExistence type="inferred from homology"/>
<keyword evidence="3 10" id="KW-0813">Transport</keyword>
<comment type="caution">
    <text evidence="12">The sequence shown here is derived from an EMBL/GenBank/DDBJ whole genome shotgun (WGS) entry which is preliminary data.</text>
</comment>
<evidence type="ECO:0000313" key="13">
    <source>
        <dbReference type="Proteomes" id="UP000284842"/>
    </source>
</evidence>
<dbReference type="Gene3D" id="1.50.40.10">
    <property type="entry name" value="Mitochondrial carrier domain"/>
    <property type="match status" value="1"/>
</dbReference>
<evidence type="ECO:0000256" key="8">
    <source>
        <dbReference type="ARBA" id="ARBA00023136"/>
    </source>
</evidence>
<dbReference type="InterPro" id="IPR018108">
    <property type="entry name" value="MCP_transmembrane"/>
</dbReference>
<keyword evidence="7" id="KW-0496">Mitochondrion</keyword>
<feature type="transmembrane region" description="Helical" evidence="11">
    <location>
        <begin position="85"/>
        <end position="105"/>
    </location>
</feature>
<evidence type="ECO:0000256" key="1">
    <source>
        <dbReference type="ARBA" id="ARBA00004225"/>
    </source>
</evidence>
<dbReference type="InterPro" id="IPR050567">
    <property type="entry name" value="Mitochondrial_Carrier"/>
</dbReference>
<feature type="transmembrane region" description="Helical" evidence="11">
    <location>
        <begin position="254"/>
        <end position="276"/>
    </location>
</feature>
<comment type="subcellular location">
    <subcellularLocation>
        <location evidence="1">Mitochondrion membrane</location>
        <topology evidence="1">Multi-pass membrane protein</topology>
    </subcellularLocation>
</comment>
<dbReference type="Proteomes" id="UP000284842">
    <property type="component" value="Unassembled WGS sequence"/>
</dbReference>
<dbReference type="GO" id="GO:0022857">
    <property type="term" value="F:transmembrane transporter activity"/>
    <property type="evidence" value="ECO:0007669"/>
    <property type="project" value="TreeGrafter"/>
</dbReference>
<dbReference type="Pfam" id="PF00153">
    <property type="entry name" value="Mito_carr"/>
    <property type="match status" value="1"/>
</dbReference>
<evidence type="ECO:0000256" key="11">
    <source>
        <dbReference type="SAM" id="Phobius"/>
    </source>
</evidence>
<accession>A0A409WGK2</accession>
<keyword evidence="13" id="KW-1185">Reference proteome</keyword>
<name>A0A409WGK2_9AGAR</name>
<gene>
    <name evidence="12" type="ORF">CVT24_005473</name>
</gene>
<dbReference type="InParanoid" id="A0A409WGK2"/>
<sequence>MPEINNFPPWFYITAIVLYYVLQIIVIPPLTNVLVRFRANYNPKGLALEDADAAEQQQAPTTPVVGPVVKSYFAMFARVYRLEGIYGLFKGFVPRLIFNLFFNASPMRYRVSYGTQVDVFAAGDIVYILTVVLFTIPTKTTIYRYVQPPSCAPFELLTFPPNHSAMATPKRLSPFRPLDSFRALFSLHERSNIFRLYKNAGLFPTWILHVLLNTLFVVSSRGALLRSILSLIPIKDGGRWSAPGDHMHHSLEDWVLMVGFTVLGSLLLSPIEVILARLSLQKNNGKTPALESAEFEEETDRAVRVEAEEDVILLHPESDRYRGLVDCFKKIVAEEGWITLYRGFWATLLFGAFESSFI</sequence>
<feature type="transmembrane region" description="Helical" evidence="11">
    <location>
        <begin position="12"/>
        <end position="35"/>
    </location>
</feature>
<keyword evidence="5" id="KW-0677">Repeat</keyword>
<dbReference type="PROSITE" id="PS50920">
    <property type="entry name" value="SOLCAR"/>
    <property type="match status" value="1"/>
</dbReference>